<evidence type="ECO:0000256" key="5">
    <source>
        <dbReference type="ARBA" id="ARBA00023128"/>
    </source>
</evidence>
<dbReference type="InterPro" id="IPR029028">
    <property type="entry name" value="Alpha/beta_knot_MTases"/>
</dbReference>
<dbReference type="Pfam" id="PF08032">
    <property type="entry name" value="SpoU_sub_bind"/>
    <property type="match status" value="1"/>
</dbReference>
<keyword evidence="9" id="KW-1185">Reference proteome</keyword>
<dbReference type="SUPFAM" id="SSF55315">
    <property type="entry name" value="L30e-like"/>
    <property type="match status" value="1"/>
</dbReference>
<dbReference type="SUPFAM" id="SSF75217">
    <property type="entry name" value="alpha/beta knot"/>
    <property type="match status" value="1"/>
</dbReference>
<name>A0A0L0DDT3_THETB</name>
<keyword evidence="4" id="KW-0809">Transit peptide</keyword>
<evidence type="ECO:0000313" key="9">
    <source>
        <dbReference type="Proteomes" id="UP000054408"/>
    </source>
</evidence>
<dbReference type="PANTHER" id="PTHR46103">
    <property type="entry name" value="RRNA METHYLTRANSFERASE 1, MITOCHONDRIAL"/>
    <property type="match status" value="1"/>
</dbReference>
<keyword evidence="3 8" id="KW-0808">Transferase</keyword>
<gene>
    <name evidence="8" type="ORF">AMSG_06868</name>
</gene>
<dbReference type="AlphaFoldDB" id="A0A0L0DDT3"/>
<dbReference type="GO" id="GO:0005739">
    <property type="term" value="C:mitochondrion"/>
    <property type="evidence" value="ECO:0007669"/>
    <property type="project" value="UniProtKB-SubCell"/>
</dbReference>
<dbReference type="InterPro" id="IPR029064">
    <property type="entry name" value="Ribosomal_eL30-like_sf"/>
</dbReference>
<dbReference type="InterPro" id="IPR029026">
    <property type="entry name" value="tRNA_m1G_MTases_N"/>
</dbReference>
<reference evidence="8 9" key="1">
    <citation type="submission" date="2010-05" db="EMBL/GenBank/DDBJ databases">
        <title>The Genome Sequence of Thecamonas trahens ATCC 50062.</title>
        <authorList>
            <consortium name="The Broad Institute Genome Sequencing Platform"/>
            <person name="Russ C."/>
            <person name="Cuomo C."/>
            <person name="Shea T."/>
            <person name="Young S.K."/>
            <person name="Zeng Q."/>
            <person name="Koehrsen M."/>
            <person name="Haas B."/>
            <person name="Borodovsky M."/>
            <person name="Guigo R."/>
            <person name="Alvarado L."/>
            <person name="Berlin A."/>
            <person name="Bochicchio J."/>
            <person name="Borenstein D."/>
            <person name="Chapman S."/>
            <person name="Chen Z."/>
            <person name="Freedman E."/>
            <person name="Gellesch M."/>
            <person name="Goldberg J."/>
            <person name="Griggs A."/>
            <person name="Gujja S."/>
            <person name="Heilman E."/>
            <person name="Heiman D."/>
            <person name="Hepburn T."/>
            <person name="Howarth C."/>
            <person name="Jen D."/>
            <person name="Larson L."/>
            <person name="Mehta T."/>
            <person name="Park D."/>
            <person name="Pearson M."/>
            <person name="Roberts A."/>
            <person name="Saif S."/>
            <person name="Shenoy N."/>
            <person name="Sisk P."/>
            <person name="Stolte C."/>
            <person name="Sykes S."/>
            <person name="Thomson T."/>
            <person name="Walk T."/>
            <person name="White J."/>
            <person name="Yandava C."/>
            <person name="Burger G."/>
            <person name="Gray M.W."/>
            <person name="Holland P.W.H."/>
            <person name="King N."/>
            <person name="Lang F.B.F."/>
            <person name="Roger A.J."/>
            <person name="Ruiz-Trillo I."/>
            <person name="Lander E."/>
            <person name="Nusbaum C."/>
        </authorList>
    </citation>
    <scope>NUCLEOTIDE SEQUENCE [LARGE SCALE GENOMIC DNA]</scope>
    <source>
        <strain evidence="8 9">ATCC 50062</strain>
    </source>
</reference>
<dbReference type="InterPro" id="IPR001537">
    <property type="entry name" value="SpoU_MeTrfase"/>
</dbReference>
<dbReference type="OMA" id="AYQARIY"/>
<dbReference type="STRING" id="461836.A0A0L0DDT3"/>
<dbReference type="InterPro" id="IPR047182">
    <property type="entry name" value="MRM1"/>
</dbReference>
<organism evidence="8 9">
    <name type="scientific">Thecamonas trahens ATCC 50062</name>
    <dbReference type="NCBI Taxonomy" id="461836"/>
    <lineage>
        <taxon>Eukaryota</taxon>
        <taxon>Apusozoa</taxon>
        <taxon>Apusomonadida</taxon>
        <taxon>Apusomonadidae</taxon>
        <taxon>Thecamonas</taxon>
    </lineage>
</organism>
<comment type="subcellular location">
    <subcellularLocation>
        <location evidence="1">Mitochondrion</location>
    </subcellularLocation>
</comment>
<dbReference type="GeneID" id="25565938"/>
<dbReference type="eggNOG" id="KOG0838">
    <property type="taxonomic scope" value="Eukaryota"/>
</dbReference>
<keyword evidence="2 8" id="KW-0489">Methyltransferase</keyword>
<dbReference type="SMART" id="SM00967">
    <property type="entry name" value="SpoU_sub_bind"/>
    <property type="match status" value="1"/>
</dbReference>
<evidence type="ECO:0000313" key="8">
    <source>
        <dbReference type="EMBL" id="KNC50380.1"/>
    </source>
</evidence>
<keyword evidence="5" id="KW-0496">Mitochondrion</keyword>
<proteinExistence type="predicted"/>
<dbReference type="EMBL" id="GL349461">
    <property type="protein sequence ID" value="KNC50380.1"/>
    <property type="molecule type" value="Genomic_DNA"/>
</dbReference>
<dbReference type="GO" id="GO:0016435">
    <property type="term" value="F:rRNA (guanine) methyltransferase activity"/>
    <property type="evidence" value="ECO:0007669"/>
    <property type="project" value="TreeGrafter"/>
</dbReference>
<dbReference type="InterPro" id="IPR013123">
    <property type="entry name" value="SpoU_subst-bd"/>
</dbReference>
<dbReference type="Gene3D" id="3.40.1280.10">
    <property type="match status" value="1"/>
</dbReference>
<dbReference type="Pfam" id="PF00588">
    <property type="entry name" value="SpoU_methylase"/>
    <property type="match status" value="1"/>
</dbReference>
<dbReference type="RefSeq" id="XP_013756922.1">
    <property type="nucleotide sequence ID" value="XM_013901468.1"/>
</dbReference>
<evidence type="ECO:0000256" key="4">
    <source>
        <dbReference type="ARBA" id="ARBA00022946"/>
    </source>
</evidence>
<evidence type="ECO:0000256" key="1">
    <source>
        <dbReference type="ARBA" id="ARBA00004173"/>
    </source>
</evidence>
<evidence type="ECO:0000259" key="7">
    <source>
        <dbReference type="SMART" id="SM00967"/>
    </source>
</evidence>
<dbReference type="OrthoDB" id="270651at2759"/>
<feature type="domain" description="RNA 2-O ribose methyltransferase substrate binding" evidence="7">
    <location>
        <begin position="28"/>
        <end position="105"/>
    </location>
</feature>
<evidence type="ECO:0000256" key="3">
    <source>
        <dbReference type="ARBA" id="ARBA00022679"/>
    </source>
</evidence>
<evidence type="ECO:0000256" key="6">
    <source>
        <dbReference type="ARBA" id="ARBA00034881"/>
    </source>
</evidence>
<dbReference type="GO" id="GO:0003723">
    <property type="term" value="F:RNA binding"/>
    <property type="evidence" value="ECO:0007669"/>
    <property type="project" value="InterPro"/>
</dbReference>
<evidence type="ECO:0000256" key="2">
    <source>
        <dbReference type="ARBA" id="ARBA00022603"/>
    </source>
</evidence>
<dbReference type="PANTHER" id="PTHR46103:SF1">
    <property type="entry name" value="RRNA METHYLTRANSFERASE 1, MITOCHONDRIAL"/>
    <property type="match status" value="1"/>
</dbReference>
<sequence length="283" mass="29027">MFRRVWYHVSGWGGGRSEHRSSNDGLDALYGWHSVSGALAARRRDLSRARLLVRDGTSNAEQAVKAAASAGVPVESVGAGALERAAGPDAVHQGVVLLAGQLPLIDVSPEARGELVHLASALQAHASGPVAALALDRVVDPHNVGSLVRTAAFLGVSVLLLPDKETAPLSPVVSHVSTGALESMAVFRLSAFVRTLTVLQSDHSAELVVSTLADDSVDVATHHAAPGSILVLGSEAKGVRAPLASAAAARVRIVPQPGAHGTHVQSLNVGVAGGILLHTLQSL</sequence>
<accession>A0A0L0DDT3</accession>
<protein>
    <recommendedName>
        <fullName evidence="6">rRNA methyltransferase 1, mitochondrial</fullName>
    </recommendedName>
</protein>
<dbReference type="Gene3D" id="3.30.1330.30">
    <property type="match status" value="1"/>
</dbReference>
<dbReference type="Proteomes" id="UP000054408">
    <property type="component" value="Unassembled WGS sequence"/>
</dbReference>